<dbReference type="PROSITE" id="PS51081">
    <property type="entry name" value="ZF_SIAH"/>
    <property type="match status" value="1"/>
</dbReference>
<evidence type="ECO:0000256" key="15">
    <source>
        <dbReference type="ARBA" id="ARBA00023305"/>
    </source>
</evidence>
<evidence type="ECO:0000256" key="4">
    <source>
        <dbReference type="ARBA" id="ARBA00004906"/>
    </source>
</evidence>
<evidence type="ECO:0000256" key="17">
    <source>
        <dbReference type="ARBA" id="ARBA00062579"/>
    </source>
</evidence>
<dbReference type="InterPro" id="IPR004162">
    <property type="entry name" value="SINA-like_animal"/>
</dbReference>
<dbReference type="GO" id="GO:0007601">
    <property type="term" value="P:visual perception"/>
    <property type="evidence" value="ECO:0007669"/>
    <property type="project" value="UniProtKB-KW"/>
</dbReference>
<keyword evidence="7" id="KW-0963">Cytoplasm</keyword>
<keyword evidence="11 18" id="KW-0863">Zinc-finger</keyword>
<comment type="catalytic activity">
    <reaction evidence="1 19">
        <text>S-ubiquitinyl-[E2 ubiquitin-conjugating enzyme]-L-cysteine + [acceptor protein]-L-lysine = [E2 ubiquitin-conjugating enzyme]-L-cysteine + N(6)-ubiquitinyl-[acceptor protein]-L-lysine.</text>
        <dbReference type="EC" id="2.3.2.27"/>
    </reaction>
</comment>
<dbReference type="SUPFAM" id="SSF49599">
    <property type="entry name" value="TRAF domain-like"/>
    <property type="match status" value="1"/>
</dbReference>
<evidence type="ECO:0000256" key="3">
    <source>
        <dbReference type="ARBA" id="ARBA00004496"/>
    </source>
</evidence>
<dbReference type="EC" id="2.3.2.27" evidence="19"/>
<dbReference type="Pfam" id="PF03145">
    <property type="entry name" value="Sina_TRAF"/>
    <property type="match status" value="1"/>
</dbReference>
<reference evidence="22 23" key="1">
    <citation type="submission" date="2024-04" db="EMBL/GenBank/DDBJ databases">
        <authorList>
            <person name="Rising A."/>
            <person name="Reimegard J."/>
            <person name="Sonavane S."/>
            <person name="Akerstrom W."/>
            <person name="Nylinder S."/>
            <person name="Hedman E."/>
            <person name="Kallberg Y."/>
        </authorList>
    </citation>
    <scope>NUCLEOTIDE SEQUENCE [LARGE SCALE GENOMIC DNA]</scope>
</reference>
<dbReference type="Gene3D" id="2.60.210.10">
    <property type="entry name" value="Apoptosis, Tumor Necrosis Factor Receptor Associated Protein 2, Chain A"/>
    <property type="match status" value="1"/>
</dbReference>
<comment type="domain">
    <text evidence="19">The RING-type zinc finger domain is essential for ubiquitin ligase activity.</text>
</comment>
<dbReference type="GO" id="GO:0061630">
    <property type="term" value="F:ubiquitin protein ligase activity"/>
    <property type="evidence" value="ECO:0007669"/>
    <property type="project" value="UniProtKB-EC"/>
</dbReference>
<comment type="function">
    <text evidence="19">E3 ubiquitin-protein ligase that mediates ubiquitination and subsequent proteasomal degradation of target proteins. E3 ubiquitin ligases accept ubiquitin from an E2 ubiquitin-conjugating enzyme in the form of a thioester and then directly transfers the ubiquitin to targeted substrates.</text>
</comment>
<keyword evidence="14" id="KW-0539">Nucleus</keyword>
<keyword evidence="23" id="KW-1185">Reference proteome</keyword>
<comment type="pathway">
    <text evidence="4 19">Protein modification; protein ubiquitination.</text>
</comment>
<dbReference type="InterPro" id="IPR013010">
    <property type="entry name" value="Znf_SIAH"/>
</dbReference>
<evidence type="ECO:0000256" key="1">
    <source>
        <dbReference type="ARBA" id="ARBA00000900"/>
    </source>
</evidence>
<organism evidence="22 23">
    <name type="scientific">Larinioides sclopetarius</name>
    <dbReference type="NCBI Taxonomy" id="280406"/>
    <lineage>
        <taxon>Eukaryota</taxon>
        <taxon>Metazoa</taxon>
        <taxon>Ecdysozoa</taxon>
        <taxon>Arthropoda</taxon>
        <taxon>Chelicerata</taxon>
        <taxon>Arachnida</taxon>
        <taxon>Araneae</taxon>
        <taxon>Araneomorphae</taxon>
        <taxon>Entelegynae</taxon>
        <taxon>Araneoidea</taxon>
        <taxon>Araneidae</taxon>
        <taxon>Larinioides</taxon>
    </lineage>
</organism>
<evidence type="ECO:0000256" key="18">
    <source>
        <dbReference type="PROSITE-ProRule" id="PRU00455"/>
    </source>
</evidence>
<evidence type="ECO:0000256" key="9">
    <source>
        <dbReference type="ARBA" id="ARBA00022679"/>
    </source>
</evidence>
<evidence type="ECO:0000256" key="5">
    <source>
        <dbReference type="ARBA" id="ARBA00009119"/>
    </source>
</evidence>
<dbReference type="InterPro" id="IPR049548">
    <property type="entry name" value="Sina-like_RING"/>
</dbReference>
<dbReference type="Gene3D" id="3.30.40.10">
    <property type="entry name" value="Zinc/RING finger domain, C3HC4 (zinc finger)"/>
    <property type="match status" value="2"/>
</dbReference>
<comment type="subcellular location">
    <subcellularLocation>
        <location evidence="3">Cytoplasm</location>
    </subcellularLocation>
    <subcellularLocation>
        <location evidence="2">Nucleus</location>
    </subcellularLocation>
</comment>
<comment type="similarity">
    <text evidence="5 19">Belongs to the SINA (Seven in absentia) family.</text>
</comment>
<keyword evidence="8" id="KW-0716">Sensory transduction</keyword>
<feature type="domain" description="RING-type" evidence="20">
    <location>
        <begin position="68"/>
        <end position="103"/>
    </location>
</feature>
<evidence type="ECO:0000259" key="20">
    <source>
        <dbReference type="PROSITE" id="PS50089"/>
    </source>
</evidence>
<dbReference type="GO" id="GO:0005634">
    <property type="term" value="C:nucleus"/>
    <property type="evidence" value="ECO:0007669"/>
    <property type="project" value="UniProtKB-SubCell"/>
</dbReference>
<dbReference type="EMBL" id="CAXIEN010000269">
    <property type="protein sequence ID" value="CAL1290753.1"/>
    <property type="molecule type" value="Genomic_DNA"/>
</dbReference>
<dbReference type="FunFam" id="3.30.40.10:FF:000041">
    <property type="entry name" value="E3 ubiquitin-protein ligase SINAT3"/>
    <property type="match status" value="1"/>
</dbReference>
<evidence type="ECO:0000256" key="14">
    <source>
        <dbReference type="ARBA" id="ARBA00023242"/>
    </source>
</evidence>
<gene>
    <name evidence="22" type="ORF">LARSCL_LOCUS16680</name>
</gene>
<keyword evidence="6" id="KW-0217">Developmental protein</keyword>
<dbReference type="FunFam" id="3.30.40.10:FF:000063">
    <property type="entry name" value="E3 ubiquitin-protein ligase"/>
    <property type="match status" value="1"/>
</dbReference>
<dbReference type="PROSITE" id="PS50089">
    <property type="entry name" value="ZF_RING_2"/>
    <property type="match status" value="1"/>
</dbReference>
<evidence type="ECO:0000259" key="21">
    <source>
        <dbReference type="PROSITE" id="PS51081"/>
    </source>
</evidence>
<protein>
    <recommendedName>
        <fullName evidence="19">E3 ubiquitin-protein ligase</fullName>
        <ecNumber evidence="19">2.3.2.27</ecNumber>
    </recommendedName>
</protein>
<dbReference type="SUPFAM" id="SSF57850">
    <property type="entry name" value="RING/U-box"/>
    <property type="match status" value="1"/>
</dbReference>
<dbReference type="InterPro" id="IPR018121">
    <property type="entry name" value="7-in-absentia-prot_TRAF-dom"/>
</dbReference>
<keyword evidence="10 19" id="KW-0479">Metal-binding</keyword>
<dbReference type="Proteomes" id="UP001497382">
    <property type="component" value="Unassembled WGS sequence"/>
</dbReference>
<name>A0AAV2B3H2_9ARAC</name>
<evidence type="ECO:0000256" key="2">
    <source>
        <dbReference type="ARBA" id="ARBA00004123"/>
    </source>
</evidence>
<evidence type="ECO:0000256" key="10">
    <source>
        <dbReference type="ARBA" id="ARBA00022723"/>
    </source>
</evidence>
<dbReference type="GO" id="GO:0005737">
    <property type="term" value="C:cytoplasm"/>
    <property type="evidence" value="ECO:0007669"/>
    <property type="project" value="UniProtKB-SubCell"/>
</dbReference>
<keyword evidence="12 19" id="KW-0833">Ubl conjugation pathway</keyword>
<feature type="domain" description="SIAH-type" evidence="21">
    <location>
        <begin position="121"/>
        <end position="181"/>
    </location>
</feature>
<dbReference type="AlphaFoldDB" id="A0AAV2B3H2"/>
<evidence type="ECO:0000313" key="22">
    <source>
        <dbReference type="EMBL" id="CAL1290753.1"/>
    </source>
</evidence>
<keyword evidence="13 19" id="KW-0862">Zinc</keyword>
<sequence length="310" mass="34096">MEKKHPPNKPRNHLSAAACHPAPIHSSSASIESKYSIAGTHGSVSNHAGASGTASNNTTADLASLFECPVCFDYVLPPILQCQNGHLVCASCRHKLTCCPSCRGPIVGNIRNLAMEKVATTVFFPCKYCQSGCKQQLMHTEKADHEELCEFRPYSCPCPGAQCKWFGSLDQVMPHLMAVHKSITTLQGEDIVFLATDINLPGAVDWVMMQSCFGHHFMLVLEKQEKVDGHQQFYAIVQLIGSRKQAENFIYRLELNGNRRRLTWEATPRSILEGVTPAIMSSDCLVFDTNIAQIFADNGNLGINVTISLC</sequence>
<dbReference type="FunFam" id="2.60.210.10:FF:000002">
    <property type="entry name" value="E3 ubiquitin-protein ligase"/>
    <property type="match status" value="1"/>
</dbReference>
<evidence type="ECO:0000256" key="6">
    <source>
        <dbReference type="ARBA" id="ARBA00022473"/>
    </source>
</evidence>
<dbReference type="GO" id="GO:0030154">
    <property type="term" value="P:cell differentiation"/>
    <property type="evidence" value="ECO:0007669"/>
    <property type="project" value="UniProtKB-ARBA"/>
</dbReference>
<evidence type="ECO:0000256" key="7">
    <source>
        <dbReference type="ARBA" id="ARBA00022490"/>
    </source>
</evidence>
<comment type="caution">
    <text evidence="22">The sequence shown here is derived from an EMBL/GenBank/DDBJ whole genome shotgun (WGS) entry which is preliminary data.</text>
</comment>
<evidence type="ECO:0000313" key="23">
    <source>
        <dbReference type="Proteomes" id="UP001497382"/>
    </source>
</evidence>
<accession>A0AAV2B3H2</accession>
<proteinExistence type="inferred from homology"/>
<evidence type="ECO:0000256" key="16">
    <source>
        <dbReference type="ARBA" id="ARBA00060311"/>
    </source>
</evidence>
<keyword evidence="15" id="KW-0844">Vision</keyword>
<dbReference type="InterPro" id="IPR013083">
    <property type="entry name" value="Znf_RING/FYVE/PHD"/>
</dbReference>
<dbReference type="Pfam" id="PF21361">
    <property type="entry name" value="Sina_ZnF"/>
    <property type="match status" value="1"/>
</dbReference>
<dbReference type="InterPro" id="IPR001841">
    <property type="entry name" value="Znf_RING"/>
</dbReference>
<dbReference type="PANTHER" id="PTHR45877">
    <property type="entry name" value="E3 UBIQUITIN-PROTEIN LIGASE SIAH2"/>
    <property type="match status" value="1"/>
</dbReference>
<comment type="domain">
    <text evidence="19">The SBD domain (substrate-binding domain) mediates the interaction with substrate proteins. It is related to the TRAF family.</text>
</comment>
<dbReference type="GO" id="GO:0043161">
    <property type="term" value="P:proteasome-mediated ubiquitin-dependent protein catabolic process"/>
    <property type="evidence" value="ECO:0007669"/>
    <property type="project" value="TreeGrafter"/>
</dbReference>
<dbReference type="GO" id="GO:0008270">
    <property type="term" value="F:zinc ion binding"/>
    <property type="evidence" value="ECO:0007669"/>
    <property type="project" value="UniProtKB-KW"/>
</dbReference>
<dbReference type="GO" id="GO:0031624">
    <property type="term" value="F:ubiquitin conjugating enzyme binding"/>
    <property type="evidence" value="ECO:0007669"/>
    <property type="project" value="TreeGrafter"/>
</dbReference>
<evidence type="ECO:0000256" key="11">
    <source>
        <dbReference type="ARBA" id="ARBA00022771"/>
    </source>
</evidence>
<dbReference type="CDD" id="cd03829">
    <property type="entry name" value="Sina"/>
    <property type="match status" value="1"/>
</dbReference>
<evidence type="ECO:0000256" key="13">
    <source>
        <dbReference type="ARBA" id="ARBA00022833"/>
    </source>
</evidence>
<comment type="subunit">
    <text evidence="17">Component of some E3 complex at least composed of sina, ebi and phyl. Interacts with eff.</text>
</comment>
<comment type="function">
    <text evidence="16">E3 ubiquitin-protein ligase that is required for specification of R7 photoreceptor cell fate in the eye by mediating the ubiquitination and subsequent proteasomal degradation of Tramtrack (ttk). E3 Ubiquitin ligases accept ubiquitin from an E2 ubiquitin-conjugating enzyme in the form of a thioester and then directly transfers the ubiquitin to targeted substrates. Acts via the formation of a complex with ebi and phyl that ubiquitinates the transcription repressor ttk, a general inhibitor of photoreceptor differentiation, in a subset of photoreceptor cells in the eye, leading to the differentiation of cells into neurons. Also involved in external sensory organ development.</text>
</comment>
<evidence type="ECO:0000256" key="8">
    <source>
        <dbReference type="ARBA" id="ARBA00022606"/>
    </source>
</evidence>
<evidence type="ECO:0000256" key="19">
    <source>
        <dbReference type="RuleBase" id="RU201113"/>
    </source>
</evidence>
<keyword evidence="9" id="KW-0808">Transferase</keyword>
<dbReference type="PANTHER" id="PTHR45877:SF2">
    <property type="entry name" value="E3 UBIQUITIN-PROTEIN LIGASE SINA-RELATED"/>
    <property type="match status" value="1"/>
</dbReference>
<dbReference type="InterPro" id="IPR008974">
    <property type="entry name" value="TRAF-like"/>
</dbReference>
<evidence type="ECO:0000256" key="12">
    <source>
        <dbReference type="ARBA" id="ARBA00022786"/>
    </source>
</evidence>
<dbReference type="Pfam" id="PF21362">
    <property type="entry name" value="Sina_RING"/>
    <property type="match status" value="1"/>
</dbReference>